<evidence type="ECO:0000313" key="5">
    <source>
        <dbReference type="Proteomes" id="UP001222325"/>
    </source>
</evidence>
<keyword evidence="5" id="KW-1185">Reference proteome</keyword>
<dbReference type="EMBL" id="JARJCN010000174">
    <property type="protein sequence ID" value="KAJ7065912.1"/>
    <property type="molecule type" value="Genomic_DNA"/>
</dbReference>
<accession>A0AAD6XHJ4</accession>
<evidence type="ECO:0000259" key="3">
    <source>
        <dbReference type="Pfam" id="PF01693"/>
    </source>
</evidence>
<feature type="compositionally biased region" description="Polar residues" evidence="1">
    <location>
        <begin position="321"/>
        <end position="334"/>
    </location>
</feature>
<keyword evidence="2" id="KW-0812">Transmembrane</keyword>
<feature type="domain" description="Ribonuclease H1 N-terminal" evidence="3">
    <location>
        <begin position="386"/>
        <end position="427"/>
    </location>
</feature>
<sequence>MNLPLTQLAPQVVLSQPAMMFAIAIVPSVVVIGASPAMVSVPSAPAALPHASRDKGTTVPLATASPDVAPTTALTAPAPATRTPAGAGLPAPLVALLRSDGPWLANEVYSVTPTEALDAIEEAVAAPECALSAVAITGVANAARKAYTTQALALTAFNQALTWGGVQPRAWIILSQVPGFHYSHSSAFPAYPYSRASISSSHRVRLSQAMAAPDLTPAEIAELIRPSNHPARLTADELDHLTAHLTDAQLEEVVSRLGHADLARQLPPLLSKILRVAQQLTRDTPPEYDDEIHRVLRNMEIIDLSDPPTPPSSPEPPHTPANLTTAPSPSQTQRAGRFPKYTVTSPSKLGDTVSWFEAGALAHGVPGTTVRGGGSARRARKPPSAAYAVFYGGVVGTFTNWNDARASITGHGLAIHCGFPSITAADAALAYARARGWTGDSTPPQPPTSSPLPLPSSYDDNPLNAGGNNLWYAVCCGVAPGVYRSYLECALNTCGVKGNRCSSFATREAAESAYTEALSNGWVRIIPRAV</sequence>
<evidence type="ECO:0000313" key="4">
    <source>
        <dbReference type="EMBL" id="KAJ7065912.1"/>
    </source>
</evidence>
<dbReference type="Proteomes" id="UP001222325">
    <property type="component" value="Unassembled WGS sequence"/>
</dbReference>
<feature type="region of interest" description="Disordered" evidence="1">
    <location>
        <begin position="47"/>
        <end position="81"/>
    </location>
</feature>
<dbReference type="InterPro" id="IPR011320">
    <property type="entry name" value="RNase_H1_N"/>
</dbReference>
<feature type="domain" description="Ribonuclease H1 N-terminal" evidence="3">
    <location>
        <begin position="471"/>
        <end position="512"/>
    </location>
</feature>
<comment type="caution">
    <text evidence="4">The sequence shown here is derived from an EMBL/GenBank/DDBJ whole genome shotgun (WGS) entry which is preliminary data.</text>
</comment>
<dbReference type="InterPro" id="IPR009027">
    <property type="entry name" value="Ribosomal_bL9/RNase_H1_N"/>
</dbReference>
<feature type="transmembrane region" description="Helical" evidence="2">
    <location>
        <begin position="12"/>
        <end position="34"/>
    </location>
</feature>
<dbReference type="Pfam" id="PF01693">
    <property type="entry name" value="Cauli_VI"/>
    <property type="match status" value="2"/>
</dbReference>
<dbReference type="Gene3D" id="3.40.970.10">
    <property type="entry name" value="Ribonuclease H1, N-terminal domain"/>
    <property type="match status" value="1"/>
</dbReference>
<feature type="compositionally biased region" description="Pro residues" evidence="1">
    <location>
        <begin position="443"/>
        <end position="454"/>
    </location>
</feature>
<feature type="compositionally biased region" description="Low complexity" evidence="1">
    <location>
        <begin position="68"/>
        <end position="81"/>
    </location>
</feature>
<evidence type="ECO:0000256" key="1">
    <source>
        <dbReference type="SAM" id="MobiDB-lite"/>
    </source>
</evidence>
<dbReference type="InterPro" id="IPR037056">
    <property type="entry name" value="RNase_H1_N_sf"/>
</dbReference>
<dbReference type="SUPFAM" id="SSF55658">
    <property type="entry name" value="L9 N-domain-like"/>
    <property type="match status" value="1"/>
</dbReference>
<reference evidence="4" key="1">
    <citation type="submission" date="2023-03" db="EMBL/GenBank/DDBJ databases">
        <title>Massive genome expansion in bonnet fungi (Mycena s.s.) driven by repeated elements and novel gene families across ecological guilds.</title>
        <authorList>
            <consortium name="Lawrence Berkeley National Laboratory"/>
            <person name="Harder C.B."/>
            <person name="Miyauchi S."/>
            <person name="Viragh M."/>
            <person name="Kuo A."/>
            <person name="Thoen E."/>
            <person name="Andreopoulos B."/>
            <person name="Lu D."/>
            <person name="Skrede I."/>
            <person name="Drula E."/>
            <person name="Henrissat B."/>
            <person name="Morin E."/>
            <person name="Kohler A."/>
            <person name="Barry K."/>
            <person name="LaButti K."/>
            <person name="Morin E."/>
            <person name="Salamov A."/>
            <person name="Lipzen A."/>
            <person name="Mereny Z."/>
            <person name="Hegedus B."/>
            <person name="Baldrian P."/>
            <person name="Stursova M."/>
            <person name="Weitz H."/>
            <person name="Taylor A."/>
            <person name="Grigoriev I.V."/>
            <person name="Nagy L.G."/>
            <person name="Martin F."/>
            <person name="Kauserud H."/>
        </authorList>
    </citation>
    <scope>NUCLEOTIDE SEQUENCE</scope>
    <source>
        <strain evidence="4">CBHHK173m</strain>
    </source>
</reference>
<proteinExistence type="predicted"/>
<organism evidence="4 5">
    <name type="scientific">Mycena belliarum</name>
    <dbReference type="NCBI Taxonomy" id="1033014"/>
    <lineage>
        <taxon>Eukaryota</taxon>
        <taxon>Fungi</taxon>
        <taxon>Dikarya</taxon>
        <taxon>Basidiomycota</taxon>
        <taxon>Agaricomycotina</taxon>
        <taxon>Agaricomycetes</taxon>
        <taxon>Agaricomycetidae</taxon>
        <taxon>Agaricales</taxon>
        <taxon>Marasmiineae</taxon>
        <taxon>Mycenaceae</taxon>
        <taxon>Mycena</taxon>
    </lineage>
</organism>
<gene>
    <name evidence="4" type="ORF">B0H15DRAFT_807673</name>
</gene>
<feature type="region of interest" description="Disordered" evidence="1">
    <location>
        <begin position="303"/>
        <end position="343"/>
    </location>
</feature>
<name>A0AAD6XHJ4_9AGAR</name>
<feature type="region of interest" description="Disordered" evidence="1">
    <location>
        <begin position="438"/>
        <end position="458"/>
    </location>
</feature>
<keyword evidence="2" id="KW-0472">Membrane</keyword>
<feature type="compositionally biased region" description="Pro residues" evidence="1">
    <location>
        <begin position="307"/>
        <end position="319"/>
    </location>
</feature>
<protein>
    <recommendedName>
        <fullName evidence="3">Ribonuclease H1 N-terminal domain-containing protein</fullName>
    </recommendedName>
</protein>
<evidence type="ECO:0000256" key="2">
    <source>
        <dbReference type="SAM" id="Phobius"/>
    </source>
</evidence>
<dbReference type="AlphaFoldDB" id="A0AAD6XHJ4"/>
<keyword evidence="2" id="KW-1133">Transmembrane helix</keyword>